<accession>A0A0F8ZWU5</accession>
<evidence type="ECO:0000313" key="1">
    <source>
        <dbReference type="EMBL" id="KKK64401.1"/>
    </source>
</evidence>
<proteinExistence type="predicted"/>
<organism evidence="1">
    <name type="scientific">marine sediment metagenome</name>
    <dbReference type="NCBI Taxonomy" id="412755"/>
    <lineage>
        <taxon>unclassified sequences</taxon>
        <taxon>metagenomes</taxon>
        <taxon>ecological metagenomes</taxon>
    </lineage>
</organism>
<dbReference type="PANTHER" id="PTHR44366">
    <property type="entry name" value="UDP-N-ACETYLGLUCOSAMINE--PEPTIDE N-ACETYLGLUCOSAMINYLTRANSFERASE 110 KDA SUBUNIT"/>
    <property type="match status" value="1"/>
</dbReference>
<dbReference type="InterPro" id="IPR011990">
    <property type="entry name" value="TPR-like_helical_dom_sf"/>
</dbReference>
<dbReference type="SMART" id="SM00028">
    <property type="entry name" value="TPR"/>
    <property type="match status" value="3"/>
</dbReference>
<dbReference type="Pfam" id="PF13181">
    <property type="entry name" value="TPR_8"/>
    <property type="match status" value="1"/>
</dbReference>
<dbReference type="PANTHER" id="PTHR44366:SF1">
    <property type="entry name" value="UDP-N-ACETYLGLUCOSAMINE--PEPTIDE N-ACETYLGLUCOSAMINYLTRANSFERASE 110 KDA SUBUNIT"/>
    <property type="match status" value="1"/>
</dbReference>
<feature type="non-terminal residue" evidence="1">
    <location>
        <position position="1"/>
    </location>
</feature>
<dbReference type="GO" id="GO:0097363">
    <property type="term" value="F:protein O-acetylglucosaminyltransferase activity"/>
    <property type="evidence" value="ECO:0007669"/>
    <property type="project" value="TreeGrafter"/>
</dbReference>
<protein>
    <submittedName>
        <fullName evidence="1">Uncharacterized protein</fullName>
    </submittedName>
</protein>
<dbReference type="InterPro" id="IPR037919">
    <property type="entry name" value="OGT"/>
</dbReference>
<feature type="non-terminal residue" evidence="1">
    <location>
        <position position="368"/>
    </location>
</feature>
<name>A0A0F8ZWU5_9ZZZZ</name>
<dbReference type="InterPro" id="IPR019734">
    <property type="entry name" value="TPR_rpt"/>
</dbReference>
<dbReference type="Pfam" id="PF13414">
    <property type="entry name" value="TPR_11"/>
    <property type="match status" value="1"/>
</dbReference>
<dbReference type="SUPFAM" id="SSF48452">
    <property type="entry name" value="TPR-like"/>
    <property type="match status" value="1"/>
</dbReference>
<comment type="caution">
    <text evidence="1">The sequence shown here is derived from an EMBL/GenBank/DDBJ whole genome shotgun (WGS) entry which is preliminary data.</text>
</comment>
<dbReference type="Gene3D" id="1.25.40.10">
    <property type="entry name" value="Tetratricopeptide repeat domain"/>
    <property type="match status" value="3"/>
</dbReference>
<reference evidence="1" key="1">
    <citation type="journal article" date="2015" name="Nature">
        <title>Complex archaea that bridge the gap between prokaryotes and eukaryotes.</title>
        <authorList>
            <person name="Spang A."/>
            <person name="Saw J.H."/>
            <person name="Jorgensen S.L."/>
            <person name="Zaremba-Niedzwiedzka K."/>
            <person name="Martijn J."/>
            <person name="Lind A.E."/>
            <person name="van Eijk R."/>
            <person name="Schleper C."/>
            <person name="Guy L."/>
            <person name="Ettema T.J."/>
        </authorList>
    </citation>
    <scope>NUCLEOTIDE SEQUENCE</scope>
</reference>
<dbReference type="EMBL" id="LAZR01061039">
    <property type="protein sequence ID" value="KKK64401.1"/>
    <property type="molecule type" value="Genomic_DNA"/>
</dbReference>
<dbReference type="AlphaFoldDB" id="A0A0F8ZWU5"/>
<dbReference type="GO" id="GO:0006493">
    <property type="term" value="P:protein O-linked glycosylation"/>
    <property type="evidence" value="ECO:0007669"/>
    <property type="project" value="InterPro"/>
</dbReference>
<sequence length="368" mass="39714">LKDQKQPDEAIGAYREALRIRPDFVEARFNLGNLFKMQGLLPEALEAFEIVVDQRPDFAKAHYHLGGVLKSQGQAGRALAEYEKAVRLKPAYFDPHLAMANLRRDAGQGPFTGEAVGELLDEVGWPAGDRALDAGISEMGTWYLDGEEGLAALSALVDEELGFVYVNKMGSLVFEGRDHRYKTDHLTSQATYTDNPTGARRYDRFDPYTLGIEHIYNKAAATTHPRKAPANETFSMGIPEDSGGNAVPPQLAPGEVRTFSITWGNPASSLVSTSVTANSAADGSGTDLSSDIAKVNGTLRATRIDIQLTNNTSKPQTAYITALSAVVKTRQDDGQGMELEAEDSGSQGDYGVRRLGAGPAFIEKTSNA</sequence>
<gene>
    <name evidence="1" type="ORF">LCGC14_2984580</name>
</gene>
<dbReference type="PROSITE" id="PS50005">
    <property type="entry name" value="TPR"/>
    <property type="match status" value="2"/>
</dbReference>